<keyword evidence="1" id="KW-1133">Transmembrane helix</keyword>
<protein>
    <recommendedName>
        <fullName evidence="2">Urease accessory protein UreH-like transmembrane domain-containing protein</fullName>
    </recommendedName>
</protein>
<evidence type="ECO:0000313" key="3">
    <source>
        <dbReference type="EMBL" id="EES88969.1"/>
    </source>
</evidence>
<dbReference type="EMBL" id="CM000776">
    <property type="protein sequence ID" value="EES88969.1"/>
    <property type="molecule type" value="Genomic_DNA"/>
</dbReference>
<proteinExistence type="predicted"/>
<feature type="transmembrane region" description="Helical" evidence="1">
    <location>
        <begin position="6"/>
        <end position="32"/>
    </location>
</feature>
<dbReference type="STRING" id="537970.HCAN_0249"/>
<feature type="transmembrane region" description="Helical" evidence="1">
    <location>
        <begin position="202"/>
        <end position="219"/>
    </location>
</feature>
<accession>C5ZVR5</accession>
<feature type="transmembrane region" description="Helical" evidence="1">
    <location>
        <begin position="166"/>
        <end position="190"/>
    </location>
</feature>
<dbReference type="AlphaFoldDB" id="C5ZVR5"/>
<feature type="domain" description="Urease accessory protein UreH-like transmembrane" evidence="2">
    <location>
        <begin position="9"/>
        <end position="216"/>
    </location>
</feature>
<keyword evidence="1" id="KW-0812">Transmembrane</keyword>
<dbReference type="HOGENOM" id="CLU_032635_1_1_7"/>
<keyword evidence="1" id="KW-0472">Membrane</keyword>
<dbReference type="RefSeq" id="WP_006655913.1">
    <property type="nucleotide sequence ID" value="NZ_CM000776.2"/>
</dbReference>
<evidence type="ECO:0000256" key="1">
    <source>
        <dbReference type="SAM" id="Phobius"/>
    </source>
</evidence>
<gene>
    <name evidence="3" type="ORF">HCAN_0249</name>
</gene>
<sequence length="246" mass="26850">MEYTSLFSLFVIALIGSFGHCIGMCGGIVLAYSGRLTNNGITNKSTLALYHILYGLGRVTIYVILGAIVGALGSMFNLNATLRGILFLIAGIAMILAGLSLFGKMRFLTKLEHSLQNAKWYQKSFQTALNLRTPQSIYLLGLLNGLLPCGFVYAFLFSAAGSANMVSAMLVMLVFGIATIFPLFFFGVLANTLFYKPNFRKILMNLAAIAIIIFGGLMVQKGVKFLQNPNMGHKMHMSMLILGDFK</sequence>
<reference evidence="3 4" key="1">
    <citation type="journal article" date="2009" name="J. Bacteriol.">
        <title>Genome sequence of the emerging pathogen Helicobacter canadensis.</title>
        <authorList>
            <person name="Loman N.J."/>
            <person name="Snyder L.A."/>
            <person name="Linton J.D."/>
            <person name="Langdon R."/>
            <person name="Lawson A.J."/>
            <person name="Weinstock G.M."/>
            <person name="Wren B.W."/>
            <person name="Pallen M.J."/>
        </authorList>
    </citation>
    <scope>NUCLEOTIDE SEQUENCE [LARGE SCALE GENOMIC DNA]</scope>
    <source>
        <strain evidence="3 4">MIT 98-5491</strain>
    </source>
</reference>
<dbReference type="PANTHER" id="PTHR42208:SF1">
    <property type="entry name" value="HEAVY METAL TRANSPORTER"/>
    <property type="match status" value="1"/>
</dbReference>
<keyword evidence="4" id="KW-1185">Reference proteome</keyword>
<dbReference type="InterPro" id="IPR039447">
    <property type="entry name" value="UreH-like_TM_dom"/>
</dbReference>
<feature type="transmembrane region" description="Helical" evidence="1">
    <location>
        <begin position="137"/>
        <end position="160"/>
    </location>
</feature>
<feature type="transmembrane region" description="Helical" evidence="1">
    <location>
        <begin position="52"/>
        <end position="76"/>
    </location>
</feature>
<dbReference type="PANTHER" id="PTHR42208">
    <property type="entry name" value="HEAVY METAL TRANSPORTER-RELATED"/>
    <property type="match status" value="1"/>
</dbReference>
<dbReference type="Proteomes" id="UP000007032">
    <property type="component" value="Chromosome"/>
</dbReference>
<dbReference type="OrthoDB" id="9798690at2"/>
<dbReference type="eggNOG" id="COG2836">
    <property type="taxonomic scope" value="Bacteria"/>
</dbReference>
<name>C5ZVR5_9HELI</name>
<evidence type="ECO:0000259" key="2">
    <source>
        <dbReference type="Pfam" id="PF13386"/>
    </source>
</evidence>
<evidence type="ECO:0000313" key="4">
    <source>
        <dbReference type="Proteomes" id="UP000007032"/>
    </source>
</evidence>
<dbReference type="Pfam" id="PF13386">
    <property type="entry name" value="DsbD_2"/>
    <property type="match status" value="1"/>
</dbReference>
<organism evidence="3 4">
    <name type="scientific">Helicobacter canadensis MIT 98-5491</name>
    <dbReference type="NCBI Taxonomy" id="537970"/>
    <lineage>
        <taxon>Bacteria</taxon>
        <taxon>Pseudomonadati</taxon>
        <taxon>Campylobacterota</taxon>
        <taxon>Epsilonproteobacteria</taxon>
        <taxon>Campylobacterales</taxon>
        <taxon>Helicobacteraceae</taxon>
        <taxon>Helicobacter</taxon>
    </lineage>
</organism>
<feature type="transmembrane region" description="Helical" evidence="1">
    <location>
        <begin position="82"/>
        <end position="102"/>
    </location>
</feature>